<reference evidence="2" key="1">
    <citation type="submission" date="2021-01" db="EMBL/GenBank/DDBJ databases">
        <authorList>
            <person name="Corre E."/>
            <person name="Pelletier E."/>
            <person name="Niang G."/>
            <person name="Scheremetjew M."/>
            <person name="Finn R."/>
            <person name="Kale V."/>
            <person name="Holt S."/>
            <person name="Cochrane G."/>
            <person name="Meng A."/>
            <person name="Brown T."/>
            <person name="Cohen L."/>
        </authorList>
    </citation>
    <scope>NUCLEOTIDE SEQUENCE</scope>
    <source>
        <strain evidence="2">CCMP1756</strain>
    </source>
</reference>
<accession>A0A6S8V5S0</accession>
<evidence type="ECO:0000256" key="1">
    <source>
        <dbReference type="SAM" id="MobiDB-lite"/>
    </source>
</evidence>
<dbReference type="EMBL" id="HBIW01014171">
    <property type="protein sequence ID" value="CAE0696746.1"/>
    <property type="molecule type" value="Transcribed_RNA"/>
</dbReference>
<feature type="region of interest" description="Disordered" evidence="1">
    <location>
        <begin position="1"/>
        <end position="37"/>
    </location>
</feature>
<dbReference type="EMBL" id="HBIW01014174">
    <property type="protein sequence ID" value="CAE0696749.1"/>
    <property type="molecule type" value="Transcribed_RNA"/>
</dbReference>
<organism evidence="2">
    <name type="scientific">Pelagomonas calceolata</name>
    <dbReference type="NCBI Taxonomy" id="35677"/>
    <lineage>
        <taxon>Eukaryota</taxon>
        <taxon>Sar</taxon>
        <taxon>Stramenopiles</taxon>
        <taxon>Ochrophyta</taxon>
        <taxon>Pelagophyceae</taxon>
        <taxon>Pelagomonadales</taxon>
        <taxon>Pelagomonadaceae</taxon>
        <taxon>Pelagomonas</taxon>
    </lineage>
</organism>
<dbReference type="AlphaFoldDB" id="A0A6S8V5S0"/>
<protein>
    <submittedName>
        <fullName evidence="2">Uncharacterized protein</fullName>
    </submittedName>
</protein>
<gene>
    <name evidence="2" type="ORF">PCAL00307_LOCUS12182</name>
    <name evidence="3" type="ORF">PCAL00307_LOCUS12185</name>
</gene>
<evidence type="ECO:0000313" key="2">
    <source>
        <dbReference type="EMBL" id="CAE0696746.1"/>
    </source>
</evidence>
<sequence>MQREILMQRGGDPHADSATAAVPPPRGADACRSQTHAEAPAHSMHGVVQIECLARCSLRTLNKVWKPSVVIIKGHRELLVFRNSSDWAQYRTASVHRGGDIVQAMKAVTPLIKLHIMLSAVHVTDEVKAKEYKTFGPTFGPLHHFTLSETSAEGKEKVVAKFASRGARECLDLRGAINAAVRSGGASRSGGGDAVGRYNS</sequence>
<proteinExistence type="predicted"/>
<name>A0A6S8V5S0_9STRA</name>
<evidence type="ECO:0000313" key="3">
    <source>
        <dbReference type="EMBL" id="CAE0696749.1"/>
    </source>
</evidence>